<dbReference type="SMART" id="SM00448">
    <property type="entry name" value="REC"/>
    <property type="match status" value="1"/>
</dbReference>
<dbReference type="CDD" id="cd00130">
    <property type="entry name" value="PAS"/>
    <property type="match status" value="3"/>
</dbReference>
<keyword evidence="11" id="KW-1185">Reference proteome</keyword>
<feature type="domain" description="PAC" evidence="9">
    <location>
        <begin position="370"/>
        <end position="422"/>
    </location>
</feature>
<dbReference type="Gene3D" id="3.30.450.20">
    <property type="entry name" value="PAS domain"/>
    <property type="match status" value="3"/>
</dbReference>
<accession>A0A1N7MWW9</accession>
<dbReference type="SUPFAM" id="SSF55785">
    <property type="entry name" value="PYP-like sensor domain (PAS domain)"/>
    <property type="match status" value="3"/>
</dbReference>
<dbReference type="PROSITE" id="PS50112">
    <property type="entry name" value="PAS"/>
    <property type="match status" value="1"/>
</dbReference>
<dbReference type="PANTHER" id="PTHR43065:SF42">
    <property type="entry name" value="TWO-COMPONENT SENSOR PPRA"/>
    <property type="match status" value="1"/>
</dbReference>
<evidence type="ECO:0000256" key="3">
    <source>
        <dbReference type="ARBA" id="ARBA00022553"/>
    </source>
</evidence>
<feature type="domain" description="Response regulatory" evidence="7">
    <location>
        <begin position="1010"/>
        <end position="1125"/>
    </location>
</feature>
<feature type="domain" description="PAS" evidence="8">
    <location>
        <begin position="296"/>
        <end position="341"/>
    </location>
</feature>
<dbReference type="InterPro" id="IPR005467">
    <property type="entry name" value="His_kinase_dom"/>
</dbReference>
<dbReference type="SMART" id="SM00388">
    <property type="entry name" value="HisKA"/>
    <property type="match status" value="1"/>
</dbReference>
<dbReference type="PROSITE" id="PS50113">
    <property type="entry name" value="PAC"/>
    <property type="match status" value="2"/>
</dbReference>
<dbReference type="InterPro" id="IPR000014">
    <property type="entry name" value="PAS"/>
</dbReference>
<dbReference type="SMART" id="SM00086">
    <property type="entry name" value="PAC"/>
    <property type="match status" value="3"/>
</dbReference>
<evidence type="ECO:0000259" key="9">
    <source>
        <dbReference type="PROSITE" id="PS50113"/>
    </source>
</evidence>
<dbReference type="InterPro" id="IPR036097">
    <property type="entry name" value="HisK_dim/P_sf"/>
</dbReference>
<dbReference type="SMART" id="SM00091">
    <property type="entry name" value="PAS"/>
    <property type="match status" value="3"/>
</dbReference>
<dbReference type="InterPro" id="IPR013656">
    <property type="entry name" value="PAS_4"/>
</dbReference>
<organism evidence="10 11">
    <name type="scientific">Insolitispirillum peregrinum</name>
    <dbReference type="NCBI Taxonomy" id="80876"/>
    <lineage>
        <taxon>Bacteria</taxon>
        <taxon>Pseudomonadati</taxon>
        <taxon>Pseudomonadota</taxon>
        <taxon>Alphaproteobacteria</taxon>
        <taxon>Rhodospirillales</taxon>
        <taxon>Novispirillaceae</taxon>
        <taxon>Insolitispirillum</taxon>
    </lineage>
</organism>
<dbReference type="SMART" id="SM00387">
    <property type="entry name" value="HATPase_c"/>
    <property type="match status" value="1"/>
</dbReference>
<evidence type="ECO:0000256" key="2">
    <source>
        <dbReference type="ARBA" id="ARBA00012438"/>
    </source>
</evidence>
<dbReference type="InterPro" id="IPR036890">
    <property type="entry name" value="HATPase_C_sf"/>
</dbReference>
<dbReference type="PRINTS" id="PR00344">
    <property type="entry name" value="BCTRLSENSOR"/>
</dbReference>
<dbReference type="InterPro" id="IPR003594">
    <property type="entry name" value="HATPase_dom"/>
</dbReference>
<feature type="domain" description="Histidine kinase" evidence="6">
    <location>
        <begin position="694"/>
        <end position="946"/>
    </location>
</feature>
<evidence type="ECO:0000313" key="10">
    <source>
        <dbReference type="EMBL" id="SIS90379.1"/>
    </source>
</evidence>
<dbReference type="Pfam" id="PF00072">
    <property type="entry name" value="Response_reg"/>
    <property type="match status" value="1"/>
</dbReference>
<dbReference type="Gene3D" id="1.10.287.130">
    <property type="match status" value="1"/>
</dbReference>
<keyword evidence="3 4" id="KW-0597">Phosphoprotein</keyword>
<dbReference type="InterPro" id="IPR004358">
    <property type="entry name" value="Sig_transdc_His_kin-like_C"/>
</dbReference>
<protein>
    <recommendedName>
        <fullName evidence="2">histidine kinase</fullName>
        <ecNumber evidence="2">2.7.13.3</ecNumber>
    </recommendedName>
</protein>
<evidence type="ECO:0000256" key="1">
    <source>
        <dbReference type="ARBA" id="ARBA00000085"/>
    </source>
</evidence>
<sequence>MVSSSTPPPETLPVAADSLVVRPFRPLAILGVLLIILCGGGLSWMQYRANLDRVTDQAQRLAETLAASLASWPVESSLTSAEVTLPRLLSETPVLPLEVQRRLEARLRLVSEATPLLQLSLYDPHGKIIFSTDDSLTAITEGVMITKPPSALSPPPQQLTEGIRTTGQPGFSARKTFVLAGRTLSSTAAYRVFTPLAMPEGEESVADLELYVDLQAPMEQLEAEMPRLYLLTAAGLLGLYGGLLFLLHRLGRFAVDCQRRSVVTMATLQESEAHLGRVQDAMENTIAERTLRLKQSEARFREFAESASDWLWECDENARVTYISEGFTRIMGIDRSLVIGRFRWDMSDLPADDEKWQHHRALISGMKPFRDFTYTFRLPNNKRRVVSLNGTPIFDERARFQGFRGTGADITVQYEAEQTILHLGRILEQSANDVLVFEDGALRILQANRGARHNLGYAMDELAEMTALDILSTETRTSLENRLGRLRLYPAEVAVYESVFQRKDGSCYPVEARIQYMEEEKPPVFVAVVQNITARKQAEQALAESEERYRSVAEMSLDAILVHVDGIIVFANQQATVMAHADQATALVGHPISAFVVPDPDRPPGDRLPNLTALFLPQPREAAADGAISYQRLDVRLQRLDGSSFDAEVSSSPIAFGGRPAVQTILRDITQSKVVQGQLIQTAKLATLGEMAAGMAHELSQPMNVIRMAAEGAMLDRPDGSHVDPAGRAALEIISGQAARMGEIIDHMRIFSRKQSDEVELFDPLQAIEQSVSMLESQLRAEDIQLEVVDQTADDQVLLVRGRTVHLEQVLLNLLTNARHALRSRLRADDQHHRYGEVGEDQNWRATITMTLSCDGEGQDSGGLDGSEAASPVQWLVIAVQDSGGGIAPEHLDRIFEPFYTTKEVGTGTGLGLSVSFSLITAMGGTIDAANREGGACFTIRLPLSADSPSGTPEVGARSFALPAGTDLPTPLPDGHPPGWAATGTAEERADGRGCGQHEDDEDYSALIPHVMVVDDEPYAASLVRDHLLRLGYRVSTAEDGEQAYGLFLDDPPDLIITDLRMPRCGGDELIARVHQHVPDLPVIVATGHLGHLETAAAALQEVTVAVIKKPISLAELADLVRRYAPLS</sequence>
<dbReference type="InterPro" id="IPR011006">
    <property type="entry name" value="CheY-like_superfamily"/>
</dbReference>
<dbReference type="CDD" id="cd00156">
    <property type="entry name" value="REC"/>
    <property type="match status" value="1"/>
</dbReference>
<dbReference type="Pfam" id="PF13426">
    <property type="entry name" value="PAS_9"/>
    <property type="match status" value="2"/>
</dbReference>
<dbReference type="EC" id="2.7.13.3" evidence="2"/>
<dbReference type="Gene3D" id="3.30.565.10">
    <property type="entry name" value="Histidine kinase-like ATPase, C-terminal domain"/>
    <property type="match status" value="1"/>
</dbReference>
<feature type="transmembrane region" description="Helical" evidence="5">
    <location>
        <begin position="228"/>
        <end position="247"/>
    </location>
</feature>
<proteinExistence type="predicted"/>
<dbReference type="GO" id="GO:0000155">
    <property type="term" value="F:phosphorelay sensor kinase activity"/>
    <property type="evidence" value="ECO:0007669"/>
    <property type="project" value="InterPro"/>
</dbReference>
<dbReference type="SUPFAM" id="SSF52172">
    <property type="entry name" value="CheY-like"/>
    <property type="match status" value="1"/>
</dbReference>
<dbReference type="PANTHER" id="PTHR43065">
    <property type="entry name" value="SENSOR HISTIDINE KINASE"/>
    <property type="match status" value="1"/>
</dbReference>
<reference evidence="10 11" key="1">
    <citation type="submission" date="2017-01" db="EMBL/GenBank/DDBJ databases">
        <authorList>
            <person name="Mah S.A."/>
            <person name="Swanson W.J."/>
            <person name="Moy G.W."/>
            <person name="Vacquier V.D."/>
        </authorList>
    </citation>
    <scope>NUCLEOTIDE SEQUENCE [LARGE SCALE GENOMIC DNA]</scope>
    <source>
        <strain evidence="10 11">DSM 11589</strain>
    </source>
</reference>
<dbReference type="PROSITE" id="PS50110">
    <property type="entry name" value="RESPONSE_REGULATORY"/>
    <property type="match status" value="1"/>
</dbReference>
<feature type="modified residue" description="4-aspartylphosphate" evidence="4">
    <location>
        <position position="1059"/>
    </location>
</feature>
<dbReference type="EMBL" id="FTOA01000004">
    <property type="protein sequence ID" value="SIS90379.1"/>
    <property type="molecule type" value="Genomic_DNA"/>
</dbReference>
<dbReference type="InterPro" id="IPR003661">
    <property type="entry name" value="HisK_dim/P_dom"/>
</dbReference>
<dbReference type="AlphaFoldDB" id="A0A1N7MWW9"/>
<dbReference type="Pfam" id="PF00512">
    <property type="entry name" value="HisKA"/>
    <property type="match status" value="1"/>
</dbReference>
<dbReference type="InterPro" id="IPR035965">
    <property type="entry name" value="PAS-like_dom_sf"/>
</dbReference>
<comment type="catalytic activity">
    <reaction evidence="1">
        <text>ATP + protein L-histidine = ADP + protein N-phospho-L-histidine.</text>
        <dbReference type="EC" id="2.7.13.3"/>
    </reaction>
</comment>
<dbReference type="InterPro" id="IPR001610">
    <property type="entry name" value="PAC"/>
</dbReference>
<dbReference type="SUPFAM" id="SSF55874">
    <property type="entry name" value="ATPase domain of HSP90 chaperone/DNA topoisomerase II/histidine kinase"/>
    <property type="match status" value="1"/>
</dbReference>
<dbReference type="SUPFAM" id="SSF47384">
    <property type="entry name" value="Homodimeric domain of signal transducing histidine kinase"/>
    <property type="match status" value="1"/>
</dbReference>
<feature type="transmembrane region" description="Helical" evidence="5">
    <location>
        <begin position="27"/>
        <end position="45"/>
    </location>
</feature>
<dbReference type="Pfam" id="PF08448">
    <property type="entry name" value="PAS_4"/>
    <property type="match status" value="1"/>
</dbReference>
<evidence type="ECO:0000313" key="11">
    <source>
        <dbReference type="Proteomes" id="UP000185678"/>
    </source>
</evidence>
<evidence type="ECO:0000256" key="4">
    <source>
        <dbReference type="PROSITE-ProRule" id="PRU00169"/>
    </source>
</evidence>
<dbReference type="NCBIfam" id="TIGR00229">
    <property type="entry name" value="sensory_box"/>
    <property type="match status" value="3"/>
</dbReference>
<dbReference type="RefSeq" id="WP_076400818.1">
    <property type="nucleotide sequence ID" value="NZ_FTOA01000004.1"/>
</dbReference>
<evidence type="ECO:0000256" key="5">
    <source>
        <dbReference type="SAM" id="Phobius"/>
    </source>
</evidence>
<dbReference type="Pfam" id="PF02518">
    <property type="entry name" value="HATPase_c"/>
    <property type="match status" value="1"/>
</dbReference>
<evidence type="ECO:0000259" key="6">
    <source>
        <dbReference type="PROSITE" id="PS50109"/>
    </source>
</evidence>
<keyword evidence="5" id="KW-0472">Membrane</keyword>
<dbReference type="InterPro" id="IPR000700">
    <property type="entry name" value="PAS-assoc_C"/>
</dbReference>
<feature type="domain" description="PAC" evidence="9">
    <location>
        <begin position="494"/>
        <end position="544"/>
    </location>
</feature>
<evidence type="ECO:0000259" key="8">
    <source>
        <dbReference type="PROSITE" id="PS50112"/>
    </source>
</evidence>
<name>A0A1N7MWW9_9PROT</name>
<dbReference type="CDD" id="cd00082">
    <property type="entry name" value="HisKA"/>
    <property type="match status" value="1"/>
</dbReference>
<dbReference type="Proteomes" id="UP000185678">
    <property type="component" value="Unassembled WGS sequence"/>
</dbReference>
<dbReference type="STRING" id="80876.SAMN05421779_104400"/>
<dbReference type="PROSITE" id="PS50109">
    <property type="entry name" value="HIS_KIN"/>
    <property type="match status" value="1"/>
</dbReference>
<keyword evidence="5" id="KW-1133">Transmembrane helix</keyword>
<dbReference type="OrthoDB" id="9789238at2"/>
<dbReference type="InterPro" id="IPR001789">
    <property type="entry name" value="Sig_transdc_resp-reg_receiver"/>
</dbReference>
<evidence type="ECO:0000259" key="7">
    <source>
        <dbReference type="PROSITE" id="PS50110"/>
    </source>
</evidence>
<gene>
    <name evidence="10" type="ORF">SAMN05421779_104400</name>
</gene>
<dbReference type="Gene3D" id="3.40.50.2300">
    <property type="match status" value="1"/>
</dbReference>
<keyword evidence="5" id="KW-0812">Transmembrane</keyword>